<dbReference type="AlphaFoldDB" id="A0AAU6Q0U6"/>
<sequence>MMSGDLSVFPLLPVLQMLLGSGKGGQFSVEHPRGGELWLGHGELLHARSDGLKGEAALQLLASLDGGTFTFEPDVAPPEQTLSLRQDAALHRLMLEADAWAPLIELLPDWNLPLRRTRQWNDQQPVTRQQYRALSLISPHRSLRRLAELSQLPPRRVAEIYAPFLRAGQLRFEES</sequence>
<dbReference type="PANTHER" id="PTHR36304">
    <property type="entry name" value="DOMAIN GTPASE-ACTIVATING PROTEIN, PUTATIVE-RELATED-RELATED"/>
    <property type="match status" value="1"/>
</dbReference>
<gene>
    <name evidence="2" type="ORF">WDJ50_10715</name>
</gene>
<dbReference type="PANTHER" id="PTHR36304:SF4">
    <property type="entry name" value="DUF4388 DOMAIN-CONTAINING PROTEIN"/>
    <property type="match status" value="1"/>
</dbReference>
<dbReference type="EMBL" id="CP149782">
    <property type="protein sequence ID" value="WYF43883.1"/>
    <property type="molecule type" value="Genomic_DNA"/>
</dbReference>
<dbReference type="InterPro" id="IPR025497">
    <property type="entry name" value="PatA-like_N"/>
</dbReference>
<organism evidence="2">
    <name type="scientific">Deinococcus sp. VB142</name>
    <dbReference type="NCBI Taxonomy" id="3112952"/>
    <lineage>
        <taxon>Bacteria</taxon>
        <taxon>Thermotogati</taxon>
        <taxon>Deinococcota</taxon>
        <taxon>Deinococci</taxon>
        <taxon>Deinococcales</taxon>
        <taxon>Deinococcaceae</taxon>
        <taxon>Deinococcus</taxon>
    </lineage>
</organism>
<dbReference type="Pfam" id="PF14332">
    <property type="entry name" value="DUF4388"/>
    <property type="match status" value="1"/>
</dbReference>
<proteinExistence type="predicted"/>
<evidence type="ECO:0000313" key="2">
    <source>
        <dbReference type="EMBL" id="WYF43883.1"/>
    </source>
</evidence>
<evidence type="ECO:0000259" key="1">
    <source>
        <dbReference type="Pfam" id="PF14332"/>
    </source>
</evidence>
<reference evidence="2" key="1">
    <citation type="submission" date="2024-03" db="EMBL/GenBank/DDBJ databases">
        <title>Deinococcus weizhi sp. nov., isolated from human skin.</title>
        <authorList>
            <person name="Wei Z."/>
            <person name="Tian F."/>
            <person name="Yang C."/>
            <person name="Xin L.T."/>
            <person name="Wen Z.J."/>
            <person name="Lan K.C."/>
            <person name="Yu L."/>
            <person name="Zhe W."/>
            <person name="Dan F.D."/>
            <person name="Jun W."/>
            <person name="Rui Z."/>
            <person name="Yong X.J."/>
            <person name="Ting Y."/>
            <person name="Wei X."/>
            <person name="Xu Z.G."/>
            <person name="Xin Z."/>
            <person name="Dong F.G."/>
            <person name="Ni X.M."/>
            <person name="Zheng M.G."/>
            <person name="Chun Y."/>
            <person name="Qian W.X."/>
        </authorList>
    </citation>
    <scope>NUCLEOTIDE SEQUENCE</scope>
    <source>
        <strain evidence="2">VB142</strain>
    </source>
</reference>
<name>A0AAU6Q0U6_9DEIO</name>
<feature type="domain" description="PatA-like N-terminal" evidence="1">
    <location>
        <begin position="3"/>
        <end position="101"/>
    </location>
</feature>
<dbReference type="RefSeq" id="WP_339094946.1">
    <property type="nucleotide sequence ID" value="NZ_CP149782.1"/>
</dbReference>
<protein>
    <submittedName>
        <fullName evidence="2">DUF4388 domain-containing protein</fullName>
    </submittedName>
</protein>
<accession>A0AAU6Q0U6</accession>